<dbReference type="InterPro" id="IPR038765">
    <property type="entry name" value="Papain-like_cys_pep_sf"/>
</dbReference>
<evidence type="ECO:0000256" key="2">
    <source>
        <dbReference type="SAM" id="MobiDB-lite"/>
    </source>
</evidence>
<sequence length="226" mass="25266">MAEQLLAQLELEEKQAQEEAQAKKAVAAASSQSQQGSGGPKRNRRKEKIAQREAAAKKLSEEAAQEASTQPDLRKIELENLDALCKIHNLVQHDIQPDGHCLFASIADQLAQRRDIKKSVQELRKEAAGYIRQNPDTFGPFLFDENTLTMREIGPYCEELETTAIWGGDMEILALANVYDSCISVMFSGRSTLKVNEEGSQPELKLVYYKHSFGLGEHYNSLRDAN</sequence>
<evidence type="ECO:0000256" key="1">
    <source>
        <dbReference type="SAM" id="Coils"/>
    </source>
</evidence>
<dbReference type="Proteomes" id="UP000189580">
    <property type="component" value="Chromosome c"/>
</dbReference>
<proteinExistence type="predicted"/>
<feature type="compositionally biased region" description="Basic and acidic residues" evidence="2">
    <location>
        <begin position="48"/>
        <end position="61"/>
    </location>
</feature>
<dbReference type="Pfam" id="PF02338">
    <property type="entry name" value="OTU"/>
    <property type="match status" value="1"/>
</dbReference>
<accession>A0A167C653</accession>
<protein>
    <submittedName>
        <fullName evidence="4">Otu2p</fullName>
    </submittedName>
</protein>
<organism evidence="4 5">
    <name type="scientific">Sugiyamaella lignohabitans</name>
    <dbReference type="NCBI Taxonomy" id="796027"/>
    <lineage>
        <taxon>Eukaryota</taxon>
        <taxon>Fungi</taxon>
        <taxon>Dikarya</taxon>
        <taxon>Ascomycota</taxon>
        <taxon>Saccharomycotina</taxon>
        <taxon>Dipodascomycetes</taxon>
        <taxon>Dipodascales</taxon>
        <taxon>Trichomonascaceae</taxon>
        <taxon>Sugiyamaella</taxon>
    </lineage>
</organism>
<dbReference type="AlphaFoldDB" id="A0A167C653"/>
<dbReference type="InterPro" id="IPR050704">
    <property type="entry name" value="Peptidase_C85-like"/>
</dbReference>
<feature type="coiled-coil region" evidence="1">
    <location>
        <begin position="106"/>
        <end position="133"/>
    </location>
</feature>
<keyword evidence="5" id="KW-1185">Reference proteome</keyword>
<dbReference type="InterPro" id="IPR049771">
    <property type="entry name" value="OTU2-like_OTU"/>
</dbReference>
<dbReference type="SUPFAM" id="SSF54001">
    <property type="entry name" value="Cysteine proteinases"/>
    <property type="match status" value="1"/>
</dbReference>
<dbReference type="InterPro" id="IPR003323">
    <property type="entry name" value="OTU_dom"/>
</dbReference>
<gene>
    <name evidence="4" type="primary">OTU2</name>
    <name evidence="4" type="ORF">AWJ20_4069</name>
</gene>
<dbReference type="GO" id="GO:0016579">
    <property type="term" value="P:protein deubiquitination"/>
    <property type="evidence" value="ECO:0007669"/>
    <property type="project" value="TreeGrafter"/>
</dbReference>
<dbReference type="PANTHER" id="PTHR12419">
    <property type="entry name" value="OTU DOMAIN CONTAINING PROTEIN"/>
    <property type="match status" value="1"/>
</dbReference>
<evidence type="ECO:0000259" key="3">
    <source>
        <dbReference type="PROSITE" id="PS50802"/>
    </source>
</evidence>
<dbReference type="Gene3D" id="3.90.70.80">
    <property type="match status" value="1"/>
</dbReference>
<name>A0A167C653_9ASCO</name>
<dbReference type="GO" id="GO:0004843">
    <property type="term" value="F:cysteine-type deubiquitinase activity"/>
    <property type="evidence" value="ECO:0007669"/>
    <property type="project" value="TreeGrafter"/>
</dbReference>
<feature type="region of interest" description="Disordered" evidence="2">
    <location>
        <begin position="13"/>
        <end position="70"/>
    </location>
</feature>
<feature type="compositionally biased region" description="Basic and acidic residues" evidence="2">
    <location>
        <begin position="13"/>
        <end position="22"/>
    </location>
</feature>
<feature type="domain" description="OTU" evidence="3">
    <location>
        <begin position="90"/>
        <end position="225"/>
    </location>
</feature>
<dbReference type="OrthoDB" id="415023at2759"/>
<dbReference type="PROSITE" id="PS50802">
    <property type="entry name" value="OTU"/>
    <property type="match status" value="1"/>
</dbReference>
<dbReference type="PANTHER" id="PTHR12419:SF10">
    <property type="entry name" value="DEUBIQUITINASE OTUD6B"/>
    <property type="match status" value="1"/>
</dbReference>
<dbReference type="RefSeq" id="XP_018733743.1">
    <property type="nucleotide sequence ID" value="XM_018881121.1"/>
</dbReference>
<dbReference type="EMBL" id="CP014500">
    <property type="protein sequence ID" value="ANB11266.1"/>
    <property type="molecule type" value="Genomic_DNA"/>
</dbReference>
<dbReference type="CDD" id="cd22762">
    <property type="entry name" value="OTU_fungi_OTU2-like"/>
    <property type="match status" value="1"/>
</dbReference>
<reference evidence="4 5" key="1">
    <citation type="submission" date="2016-02" db="EMBL/GenBank/DDBJ databases">
        <title>Complete genome sequence and transcriptome regulation of the pentose utilising yeast Sugiyamaella lignohabitans.</title>
        <authorList>
            <person name="Bellasio M."/>
            <person name="Peymann A."/>
            <person name="Valli M."/>
            <person name="Sipitzky M."/>
            <person name="Graf A."/>
            <person name="Sauer M."/>
            <person name="Marx H."/>
            <person name="Mattanovich D."/>
        </authorList>
    </citation>
    <scope>NUCLEOTIDE SEQUENCE [LARGE SCALE GENOMIC DNA]</scope>
    <source>
        <strain evidence="4 5">CBS 10342</strain>
    </source>
</reference>
<dbReference type="GeneID" id="30036160"/>
<evidence type="ECO:0000313" key="5">
    <source>
        <dbReference type="Proteomes" id="UP000189580"/>
    </source>
</evidence>
<dbReference type="KEGG" id="slb:AWJ20_4069"/>
<feature type="compositionally biased region" description="Low complexity" evidence="2">
    <location>
        <begin position="23"/>
        <end position="35"/>
    </location>
</feature>
<keyword evidence="1" id="KW-0175">Coiled coil</keyword>
<evidence type="ECO:0000313" key="4">
    <source>
        <dbReference type="EMBL" id="ANB11266.1"/>
    </source>
</evidence>